<dbReference type="EMBL" id="FR905421">
    <property type="protein sequence ID" value="CDQ79211.1"/>
    <property type="molecule type" value="Genomic_DNA"/>
</dbReference>
<dbReference type="Gene3D" id="2.70.130.10">
    <property type="entry name" value="Mannose-6-phosphate receptor binding domain"/>
    <property type="match status" value="2"/>
</dbReference>
<dbReference type="FunFam" id="2.70.130.10:FF:000003">
    <property type="entry name" value="Endoplasmic reticulum lectin 1"/>
    <property type="match status" value="1"/>
</dbReference>
<dbReference type="FunFam" id="2.70.130.10:FF:000001">
    <property type="entry name" value="Endoplasmic reticulum lectin 1"/>
    <property type="match status" value="1"/>
</dbReference>
<evidence type="ECO:0000313" key="11">
    <source>
        <dbReference type="EMBL" id="CDQ79211.1"/>
    </source>
</evidence>
<evidence type="ECO:0000256" key="4">
    <source>
        <dbReference type="ARBA" id="ARBA00022824"/>
    </source>
</evidence>
<evidence type="ECO:0000256" key="6">
    <source>
        <dbReference type="ARBA" id="ARBA00037585"/>
    </source>
</evidence>
<feature type="compositionally biased region" description="Basic and acidic residues" evidence="8">
    <location>
        <begin position="162"/>
        <end position="181"/>
    </location>
</feature>
<feature type="region of interest" description="Disordered" evidence="8">
    <location>
        <begin position="149"/>
        <end position="185"/>
    </location>
</feature>
<evidence type="ECO:0000259" key="10">
    <source>
        <dbReference type="PROSITE" id="PS51914"/>
    </source>
</evidence>
<evidence type="ECO:0000256" key="5">
    <source>
        <dbReference type="ARBA" id="ARBA00023157"/>
    </source>
</evidence>
<comment type="function">
    <text evidence="7">Lectin involved in the quality control of the secretory pathway. As a member of the endoplasmic reticulum-associated degradation lumenal (ERAD-L) surveillance system, targets misfolded endoplasmic reticulum lumenal glycoproteins for degradation.</text>
</comment>
<keyword evidence="3" id="KW-0677">Repeat</keyword>
<sequence>MDRTRLLFVLFGGLSELCCNVSANRGGSPSFTDEIPFKINWPGDEFTLPTSGALYKDDDFVIMTTTEKEKYKCLLPSLSNGDDDDVKEYAGPTPGDLLDPLFKQSSCSYRIESYWTYEVCHGKHVRQYHEEKETGQQIKLQEYVLGSMTKKTESSTTSGTETAEKVEETKPEESEPEKEVPTKNVEGQLAPYYPVLMGHGTACVLKQNTPRSTNVLYVCHPEAKHEILSIAEVTTCEYEVVVLTHLICAHPKYRFKSSPVNAIFCQALSGSPLQPHSLSQMNREQEQLLKPPFTAPTAPEMEREEESMSPVREEAFSSTHKPLVVGGQTHITVGTTHISRLTDEQLIKEFLSGSYCLHGGVGWWKYEFCYGKHVHQYHEDKEQGKNMVVVGSWNTEEHLEWAQKNVARSYQLKNDGVQKVKLVSHFYGHGDVCDMTGKPRQVIVKLKCKESESPHAVTVYMLEPQTCQYVLGVESPVICQILDTADEKGLLSVTS</sequence>
<keyword evidence="2 9" id="KW-0732">Signal</keyword>
<dbReference type="Proteomes" id="UP000193380">
    <property type="component" value="Unassembled WGS sequence"/>
</dbReference>
<dbReference type="PANTHER" id="PTHR15414:SF0">
    <property type="entry name" value="ENDOPLASMIC RETICULUM LECTIN 1"/>
    <property type="match status" value="1"/>
</dbReference>
<reference evidence="11" key="1">
    <citation type="journal article" date="2014" name="Nat. Commun.">
        <title>The rainbow trout genome provides novel insights into evolution after whole-genome duplication in vertebrates.</title>
        <authorList>
            <person name="Berthelot C."/>
            <person name="Brunet F."/>
            <person name="Chalopin D."/>
            <person name="Juanchich A."/>
            <person name="Bernard M."/>
            <person name="Noel B."/>
            <person name="Bento P."/>
            <person name="Da Silva C."/>
            <person name="Labadie K."/>
            <person name="Alberti A."/>
            <person name="Aury J.M."/>
            <person name="Louis A."/>
            <person name="Dehais P."/>
            <person name="Bardou P."/>
            <person name="Montfort J."/>
            <person name="Klopp C."/>
            <person name="Cabau C."/>
            <person name="Gaspin C."/>
            <person name="Thorgaard G.H."/>
            <person name="Boussaha M."/>
            <person name="Quillet E."/>
            <person name="Guyomard R."/>
            <person name="Galiana D."/>
            <person name="Bobe J."/>
            <person name="Volff J.N."/>
            <person name="Genet C."/>
            <person name="Wincker P."/>
            <person name="Jaillon O."/>
            <person name="Roest Crollius H."/>
            <person name="Guiguen Y."/>
        </authorList>
    </citation>
    <scope>NUCLEOTIDE SEQUENCE [LARGE SCALE GENOMIC DNA]</scope>
</reference>
<dbReference type="InterPro" id="IPR009011">
    <property type="entry name" value="Man6P_isomerase_rcpt-bd_dom_sf"/>
</dbReference>
<dbReference type="GO" id="GO:0030246">
    <property type="term" value="F:carbohydrate binding"/>
    <property type="evidence" value="ECO:0007669"/>
    <property type="project" value="UniProtKB-UniRule"/>
</dbReference>
<dbReference type="SUPFAM" id="SSF50911">
    <property type="entry name" value="Mannose 6-phosphate receptor domain"/>
    <property type="match status" value="2"/>
</dbReference>
<dbReference type="GO" id="GO:0005788">
    <property type="term" value="C:endoplasmic reticulum lumen"/>
    <property type="evidence" value="ECO:0007669"/>
    <property type="project" value="UniProtKB-SubCell"/>
</dbReference>
<proteinExistence type="inferred from homology"/>
<evidence type="ECO:0000256" key="7">
    <source>
        <dbReference type="RuleBase" id="RU369099"/>
    </source>
</evidence>
<dbReference type="GO" id="GO:0030970">
    <property type="term" value="P:retrograde protein transport, ER to cytosol"/>
    <property type="evidence" value="ECO:0007669"/>
    <property type="project" value="TreeGrafter"/>
</dbReference>
<keyword evidence="4 7" id="KW-0256">Endoplasmic reticulum</keyword>
<dbReference type="InterPro" id="IPR045149">
    <property type="entry name" value="OS-9-like"/>
</dbReference>
<keyword evidence="7" id="KW-0430">Lectin</keyword>
<name>A0A060XIE8_ONCMY</name>
<feature type="domain" description="MRH" evidence="10">
    <location>
        <begin position="354"/>
        <end position="481"/>
    </location>
</feature>
<feature type="chain" id="PRO_5001596024" description="Endoplasmic reticulum lectin" evidence="9">
    <location>
        <begin position="24"/>
        <end position="495"/>
    </location>
</feature>
<dbReference type="PROSITE" id="PS51914">
    <property type="entry name" value="MRH"/>
    <property type="match status" value="2"/>
</dbReference>
<dbReference type="Pfam" id="PF07915">
    <property type="entry name" value="PRKCSH"/>
    <property type="match status" value="2"/>
</dbReference>
<reference evidence="11" key="2">
    <citation type="submission" date="2014-03" db="EMBL/GenBank/DDBJ databases">
        <authorList>
            <person name="Genoscope - CEA"/>
        </authorList>
    </citation>
    <scope>NUCLEOTIDE SEQUENCE</scope>
</reference>
<feature type="domain" description="MRH" evidence="10">
    <location>
        <begin position="105"/>
        <end position="250"/>
    </location>
</feature>
<keyword evidence="5" id="KW-1015">Disulfide bond</keyword>
<comment type="similarity">
    <text evidence="7">Belongs to the OS-9 family.</text>
</comment>
<gene>
    <name evidence="11" type="ORF">GSONMT00022941001</name>
</gene>
<dbReference type="InterPro" id="IPR044865">
    <property type="entry name" value="MRH_dom"/>
</dbReference>
<evidence type="ECO:0000256" key="8">
    <source>
        <dbReference type="SAM" id="MobiDB-lite"/>
    </source>
</evidence>
<dbReference type="PaxDb" id="8022-A0A060XIE8"/>
<dbReference type="GO" id="GO:0030968">
    <property type="term" value="P:endoplasmic reticulum unfolded protein response"/>
    <property type="evidence" value="ECO:0007669"/>
    <property type="project" value="UniProtKB-UniRule"/>
</dbReference>
<dbReference type="PANTHER" id="PTHR15414">
    <property type="entry name" value="OS-9-RELATED"/>
    <property type="match status" value="1"/>
</dbReference>
<evidence type="ECO:0000256" key="9">
    <source>
        <dbReference type="SAM" id="SignalP"/>
    </source>
</evidence>
<evidence type="ECO:0000313" key="12">
    <source>
        <dbReference type="Proteomes" id="UP000193380"/>
    </source>
</evidence>
<comment type="function">
    <text evidence="6">Probable lectin that binds selectively to improperly folded lumenal proteins. May function in endoplasmic reticulum quality control and endoplasmic reticulum-associated degradation (ERAD) of both non-glycosylated proteins and glycoproteins.</text>
</comment>
<evidence type="ECO:0000256" key="2">
    <source>
        <dbReference type="ARBA" id="ARBA00022729"/>
    </source>
</evidence>
<feature type="region of interest" description="Disordered" evidence="8">
    <location>
        <begin position="292"/>
        <end position="312"/>
    </location>
</feature>
<protein>
    <recommendedName>
        <fullName evidence="7">Endoplasmic reticulum lectin</fullName>
    </recommendedName>
</protein>
<evidence type="ECO:0000256" key="3">
    <source>
        <dbReference type="ARBA" id="ARBA00022737"/>
    </source>
</evidence>
<dbReference type="InterPro" id="IPR012913">
    <property type="entry name" value="OS9-like_dom"/>
</dbReference>
<feature type="signal peptide" evidence="9">
    <location>
        <begin position="1"/>
        <end position="23"/>
    </location>
</feature>
<accession>A0A060XIE8</accession>
<evidence type="ECO:0000256" key="1">
    <source>
        <dbReference type="ARBA" id="ARBA00004319"/>
    </source>
</evidence>
<dbReference type="AlphaFoldDB" id="A0A060XIE8"/>
<organism evidence="11 12">
    <name type="scientific">Oncorhynchus mykiss</name>
    <name type="common">Rainbow trout</name>
    <name type="synonym">Salmo gairdneri</name>
    <dbReference type="NCBI Taxonomy" id="8022"/>
    <lineage>
        <taxon>Eukaryota</taxon>
        <taxon>Metazoa</taxon>
        <taxon>Chordata</taxon>
        <taxon>Craniata</taxon>
        <taxon>Vertebrata</taxon>
        <taxon>Euteleostomi</taxon>
        <taxon>Actinopterygii</taxon>
        <taxon>Neopterygii</taxon>
        <taxon>Teleostei</taxon>
        <taxon>Protacanthopterygii</taxon>
        <taxon>Salmoniformes</taxon>
        <taxon>Salmonidae</taxon>
        <taxon>Salmoninae</taxon>
        <taxon>Oncorhynchus</taxon>
    </lineage>
</organism>
<dbReference type="STRING" id="8022.A0A060XIE8"/>
<comment type="subcellular location">
    <subcellularLocation>
        <location evidence="1 7">Endoplasmic reticulum lumen</location>
    </subcellularLocation>
</comment>